<dbReference type="Gene3D" id="3.20.20.70">
    <property type="entry name" value="Aldolase class I"/>
    <property type="match status" value="1"/>
</dbReference>
<dbReference type="Proteomes" id="UP000310636">
    <property type="component" value="Unassembled WGS sequence"/>
</dbReference>
<sequence>MTCPHDFVQNELGESVGEFEPGMIDSRGVEAPERWLGAVRSGDLPVPDREPVPYLHVNRSTVLLRNLARADLTDALSYIRDSDLINHVHLATADCFKLPAGRLEEIVTSLRRIDHVQMIRLHSRAPIDDPALIVGNRKLLELIGRYSYPGKSIYLMLKIRHPQEISQAVTEAFRALHEAGANLIAEIPMEPGENDSTEVLTELTQLLAAAGVIPYQFILEKPAPGQEKQAIGLEQAYRLTEAVKTGATGLGRRIRLSLVRPDGLMEILAVENGKAYVKWHSSPDEVSGRFLIADMRRTSLWAEEWELEAESGDESTSPPRKLVADISIGSGYMPSNKSYLKKPHEIPD</sequence>
<dbReference type="AlphaFoldDB" id="A0A4S4C7W2"/>
<name>A0A4S4C7W2_9BACL</name>
<accession>A0A4S4C7W2</accession>
<dbReference type="PANTHER" id="PTHR30538:SF0">
    <property type="entry name" value="L-LYSINE 2,3-AMINOMUTASE AQ_1632-RELATED"/>
    <property type="match status" value="1"/>
</dbReference>
<keyword evidence="1" id="KW-0408">Iron</keyword>
<evidence type="ECO:0000313" key="3">
    <source>
        <dbReference type="Proteomes" id="UP000310636"/>
    </source>
</evidence>
<dbReference type="GO" id="GO:0051539">
    <property type="term" value="F:4 iron, 4 sulfur cluster binding"/>
    <property type="evidence" value="ECO:0007669"/>
    <property type="project" value="UniProtKB-KW"/>
</dbReference>
<keyword evidence="3" id="KW-1185">Reference proteome</keyword>
<dbReference type="InterPro" id="IPR013785">
    <property type="entry name" value="Aldolase_TIM"/>
</dbReference>
<dbReference type="OrthoDB" id="9768064at2"/>
<evidence type="ECO:0000256" key="1">
    <source>
        <dbReference type="ARBA" id="ARBA00022485"/>
    </source>
</evidence>
<dbReference type="EMBL" id="SSOB01000002">
    <property type="protein sequence ID" value="THF84072.1"/>
    <property type="molecule type" value="Genomic_DNA"/>
</dbReference>
<proteinExistence type="predicted"/>
<keyword evidence="1" id="KW-0411">Iron-sulfur</keyword>
<keyword evidence="1" id="KW-0479">Metal-binding</keyword>
<reference evidence="2 3" key="1">
    <citation type="submission" date="2019-04" db="EMBL/GenBank/DDBJ databases">
        <title>Cohnella sp. nov. isolated from preserved vegetables.</title>
        <authorList>
            <person name="Lin S.-Y."/>
            <person name="Hung M.-H."/>
            <person name="Young C.-C."/>
        </authorList>
    </citation>
    <scope>NUCLEOTIDE SEQUENCE [LARGE SCALE GENOMIC DNA]</scope>
    <source>
        <strain evidence="2 3">CC-MHH1044</strain>
    </source>
</reference>
<dbReference type="InterPro" id="IPR003739">
    <property type="entry name" value="Lys_aminomutase/Glu_NH3_mut"/>
</dbReference>
<gene>
    <name evidence="2" type="ORF">E6C55_01835</name>
</gene>
<comment type="caution">
    <text evidence="2">The sequence shown here is derived from an EMBL/GenBank/DDBJ whole genome shotgun (WGS) entry which is preliminary data.</text>
</comment>
<organism evidence="2 3">
    <name type="scientific">Cohnella fermenti</name>
    <dbReference type="NCBI Taxonomy" id="2565925"/>
    <lineage>
        <taxon>Bacteria</taxon>
        <taxon>Bacillati</taxon>
        <taxon>Bacillota</taxon>
        <taxon>Bacilli</taxon>
        <taxon>Bacillales</taxon>
        <taxon>Paenibacillaceae</taxon>
        <taxon>Cohnella</taxon>
    </lineage>
</organism>
<evidence type="ECO:0000313" key="2">
    <source>
        <dbReference type="EMBL" id="THF84072.1"/>
    </source>
</evidence>
<dbReference type="RefSeq" id="WP_136368074.1">
    <property type="nucleotide sequence ID" value="NZ_SSOB01000002.1"/>
</dbReference>
<keyword evidence="1" id="KW-0004">4Fe-4S</keyword>
<evidence type="ECO:0008006" key="4">
    <source>
        <dbReference type="Google" id="ProtNLM"/>
    </source>
</evidence>
<dbReference type="PANTHER" id="PTHR30538">
    <property type="entry name" value="LYSINE 2,3-AMINOMUTASE-RELATED"/>
    <property type="match status" value="1"/>
</dbReference>
<protein>
    <recommendedName>
        <fullName evidence="4">Radical SAM protein</fullName>
    </recommendedName>
</protein>